<proteinExistence type="predicted"/>
<evidence type="ECO:0000313" key="2">
    <source>
        <dbReference type="Proteomes" id="UP000250321"/>
    </source>
</evidence>
<comment type="caution">
    <text evidence="1">The sequence shown here is derived from an EMBL/GenBank/DDBJ whole genome shotgun (WGS) entry which is preliminary data.</text>
</comment>
<name>A0A314ZP20_PRUYE</name>
<gene>
    <name evidence="1" type="ORF">Pyn_22535</name>
</gene>
<dbReference type="AlphaFoldDB" id="A0A314ZP20"/>
<protein>
    <submittedName>
        <fullName evidence="1">Uncharacterized protein</fullName>
    </submittedName>
</protein>
<keyword evidence="2" id="KW-1185">Reference proteome</keyword>
<organism evidence="1 2">
    <name type="scientific">Prunus yedoensis var. nudiflora</name>
    <dbReference type="NCBI Taxonomy" id="2094558"/>
    <lineage>
        <taxon>Eukaryota</taxon>
        <taxon>Viridiplantae</taxon>
        <taxon>Streptophyta</taxon>
        <taxon>Embryophyta</taxon>
        <taxon>Tracheophyta</taxon>
        <taxon>Spermatophyta</taxon>
        <taxon>Magnoliopsida</taxon>
        <taxon>eudicotyledons</taxon>
        <taxon>Gunneridae</taxon>
        <taxon>Pentapetalae</taxon>
        <taxon>rosids</taxon>
        <taxon>fabids</taxon>
        <taxon>Rosales</taxon>
        <taxon>Rosaceae</taxon>
        <taxon>Amygdaloideae</taxon>
        <taxon>Amygdaleae</taxon>
        <taxon>Prunus</taxon>
    </lineage>
</organism>
<dbReference type="Proteomes" id="UP000250321">
    <property type="component" value="Unassembled WGS sequence"/>
</dbReference>
<sequence>MDMETDKEGYLELFVKWYEDPEVLQMVKKRLVSPSTAKTTDIILGCKSHVDYAYRQQEQQRHRQREQGCR</sequence>
<dbReference type="EMBL" id="PJQY01000090">
    <property type="protein sequence ID" value="PQQ18958.1"/>
    <property type="molecule type" value="Genomic_DNA"/>
</dbReference>
<evidence type="ECO:0000313" key="1">
    <source>
        <dbReference type="EMBL" id="PQQ18958.1"/>
    </source>
</evidence>
<accession>A0A314ZP20</accession>
<reference evidence="1 2" key="1">
    <citation type="submission" date="2018-02" db="EMBL/GenBank/DDBJ databases">
        <title>Draft genome of wild Prunus yedoensis var. nudiflora.</title>
        <authorList>
            <person name="Baek S."/>
            <person name="Kim J.-H."/>
            <person name="Choi K."/>
            <person name="Kim G.-B."/>
            <person name="Cho A."/>
            <person name="Jang H."/>
            <person name="Shin C.-H."/>
            <person name="Yu H.-J."/>
            <person name="Mun J.-H."/>
        </authorList>
    </citation>
    <scope>NUCLEOTIDE SEQUENCE [LARGE SCALE GENOMIC DNA]</scope>
    <source>
        <strain evidence="2">cv. Jeju island</strain>
        <tissue evidence="1">Leaf</tissue>
    </source>
</reference>